<dbReference type="GO" id="GO:0005886">
    <property type="term" value="C:plasma membrane"/>
    <property type="evidence" value="ECO:0007669"/>
    <property type="project" value="UniProtKB-SubCell"/>
</dbReference>
<dbReference type="Gene3D" id="1.10.3720.10">
    <property type="entry name" value="MetI-like"/>
    <property type="match status" value="1"/>
</dbReference>
<feature type="transmembrane region" description="Helical" evidence="7">
    <location>
        <begin position="12"/>
        <end position="29"/>
    </location>
</feature>
<protein>
    <submittedName>
        <fullName evidence="9">Carbohydrate ABC transporter membrane protein 2, CUT1 family</fullName>
    </submittedName>
</protein>
<keyword evidence="10" id="KW-1185">Reference proteome</keyword>
<evidence type="ECO:0000256" key="5">
    <source>
        <dbReference type="ARBA" id="ARBA00022989"/>
    </source>
</evidence>
<dbReference type="OrthoDB" id="2063054at2"/>
<dbReference type="STRING" id="232089.SAMN05443544_2633"/>
<dbReference type="Proteomes" id="UP000184699">
    <property type="component" value="Unassembled WGS sequence"/>
</dbReference>
<evidence type="ECO:0000256" key="3">
    <source>
        <dbReference type="ARBA" id="ARBA00022475"/>
    </source>
</evidence>
<proteinExistence type="inferred from homology"/>
<keyword evidence="5 7" id="KW-1133">Transmembrane helix</keyword>
<comment type="similarity">
    <text evidence="7">Belongs to the binding-protein-dependent transport system permease family.</text>
</comment>
<evidence type="ECO:0000313" key="9">
    <source>
        <dbReference type="EMBL" id="SIO07665.1"/>
    </source>
</evidence>
<keyword evidence="2 7" id="KW-0813">Transport</keyword>
<feature type="transmembrane region" description="Helical" evidence="7">
    <location>
        <begin position="242"/>
        <end position="263"/>
    </location>
</feature>
<name>A0A1N6GJF5_9MICO</name>
<evidence type="ECO:0000256" key="6">
    <source>
        <dbReference type="ARBA" id="ARBA00023136"/>
    </source>
</evidence>
<keyword evidence="6 7" id="KW-0472">Membrane</keyword>
<dbReference type="AlphaFoldDB" id="A0A1N6GJF5"/>
<dbReference type="SUPFAM" id="SSF161098">
    <property type="entry name" value="MetI-like"/>
    <property type="match status" value="1"/>
</dbReference>
<evidence type="ECO:0000256" key="7">
    <source>
        <dbReference type="RuleBase" id="RU363032"/>
    </source>
</evidence>
<dbReference type="EMBL" id="FSRJ01000003">
    <property type="protein sequence ID" value="SIO07665.1"/>
    <property type="molecule type" value="Genomic_DNA"/>
</dbReference>
<comment type="subcellular location">
    <subcellularLocation>
        <location evidence="1 7">Cell membrane</location>
        <topology evidence="1 7">Multi-pass membrane protein</topology>
    </subcellularLocation>
</comment>
<reference evidence="10" key="1">
    <citation type="submission" date="2016-11" db="EMBL/GenBank/DDBJ databases">
        <authorList>
            <person name="Varghese N."/>
            <person name="Submissions S."/>
        </authorList>
    </citation>
    <scope>NUCLEOTIDE SEQUENCE [LARGE SCALE GENOMIC DNA]</scope>
    <source>
        <strain evidence="10">DSM 8595</strain>
    </source>
</reference>
<feature type="transmembrane region" description="Helical" evidence="7">
    <location>
        <begin position="76"/>
        <end position="98"/>
    </location>
</feature>
<dbReference type="PANTHER" id="PTHR43744:SF12">
    <property type="entry name" value="ABC TRANSPORTER PERMEASE PROTEIN MG189-RELATED"/>
    <property type="match status" value="1"/>
</dbReference>
<evidence type="ECO:0000256" key="2">
    <source>
        <dbReference type="ARBA" id="ARBA00022448"/>
    </source>
</evidence>
<evidence type="ECO:0000259" key="8">
    <source>
        <dbReference type="PROSITE" id="PS50928"/>
    </source>
</evidence>
<evidence type="ECO:0000313" key="10">
    <source>
        <dbReference type="Proteomes" id="UP000184699"/>
    </source>
</evidence>
<dbReference type="Pfam" id="PF00528">
    <property type="entry name" value="BPD_transp_1"/>
    <property type="match status" value="1"/>
</dbReference>
<evidence type="ECO:0000256" key="4">
    <source>
        <dbReference type="ARBA" id="ARBA00022692"/>
    </source>
</evidence>
<feature type="transmembrane region" description="Helical" evidence="7">
    <location>
        <begin position="181"/>
        <end position="208"/>
    </location>
</feature>
<organism evidence="9 10">
    <name type="scientific">Agromyces cerinus subsp. cerinus</name>
    <dbReference type="NCBI Taxonomy" id="232089"/>
    <lineage>
        <taxon>Bacteria</taxon>
        <taxon>Bacillati</taxon>
        <taxon>Actinomycetota</taxon>
        <taxon>Actinomycetes</taxon>
        <taxon>Micrococcales</taxon>
        <taxon>Microbacteriaceae</taxon>
        <taxon>Agromyces</taxon>
    </lineage>
</organism>
<feature type="transmembrane region" description="Helical" evidence="7">
    <location>
        <begin position="107"/>
        <end position="129"/>
    </location>
</feature>
<dbReference type="InterPro" id="IPR035906">
    <property type="entry name" value="MetI-like_sf"/>
</dbReference>
<keyword evidence="4 7" id="KW-0812">Transmembrane</keyword>
<evidence type="ECO:0000256" key="1">
    <source>
        <dbReference type="ARBA" id="ARBA00004651"/>
    </source>
</evidence>
<dbReference type="GO" id="GO:0055085">
    <property type="term" value="P:transmembrane transport"/>
    <property type="evidence" value="ECO:0007669"/>
    <property type="project" value="InterPro"/>
</dbReference>
<sequence>MPNFTSRLFIRGVLFLGVVYFLIPIWWLLTASTKSSSELFSSPPLWFGEDFVLLDNIVAVLTRQDGLFVRWMLNSLIYAGGGAIGATLLSAAAGYVFAKYSFPGKGALFGAILASILLPASLLVMPLYLLFSSLGMINTMWAVIIPSLVSPFGVFLARITAQESVPDDLLDAARIDGAGEIRIFSTIALPIMGPALLTVFLFSFVGIWNNFFLPMVTLNDAELWPAMLGLYFWGSQPSELNYHFVITGSLLSIIPLAIAFISLQKYWRVGLTAGAVKI</sequence>
<dbReference type="CDD" id="cd06261">
    <property type="entry name" value="TM_PBP2"/>
    <property type="match status" value="1"/>
</dbReference>
<feature type="domain" description="ABC transmembrane type-1" evidence="8">
    <location>
        <begin position="72"/>
        <end position="262"/>
    </location>
</feature>
<dbReference type="PANTHER" id="PTHR43744">
    <property type="entry name" value="ABC TRANSPORTER PERMEASE PROTEIN MG189-RELATED-RELATED"/>
    <property type="match status" value="1"/>
</dbReference>
<dbReference type="InterPro" id="IPR000515">
    <property type="entry name" value="MetI-like"/>
</dbReference>
<accession>A0A1N6GJF5</accession>
<dbReference type="PROSITE" id="PS50928">
    <property type="entry name" value="ABC_TM1"/>
    <property type="match status" value="1"/>
</dbReference>
<feature type="transmembrane region" description="Helical" evidence="7">
    <location>
        <begin position="141"/>
        <end position="161"/>
    </location>
</feature>
<keyword evidence="3" id="KW-1003">Cell membrane</keyword>
<gene>
    <name evidence="9" type="ORF">SAMN05443544_2633</name>
</gene>
<dbReference type="RefSeq" id="WP_074260754.1">
    <property type="nucleotide sequence ID" value="NZ_FSRJ01000003.1"/>
</dbReference>